<dbReference type="Proteomes" id="UP000248329">
    <property type="component" value="Unassembled WGS sequence"/>
</dbReference>
<evidence type="ECO:0000313" key="2">
    <source>
        <dbReference type="Proteomes" id="UP000248329"/>
    </source>
</evidence>
<dbReference type="EMBL" id="PQXF01000020">
    <property type="protein sequence ID" value="PXF59994.1"/>
    <property type="molecule type" value="Genomic_DNA"/>
</dbReference>
<gene>
    <name evidence="1" type="ORF">C4B59_10220</name>
</gene>
<comment type="caution">
    <text evidence="1">The sequence shown here is derived from an EMBL/GenBank/DDBJ whole genome shotgun (WGS) entry which is preliminary data.</text>
</comment>
<organism evidence="1 2">
    <name type="scientific">Candidatus Methanogaster sp</name>
    <dbReference type="NCBI Taxonomy" id="3386292"/>
    <lineage>
        <taxon>Archaea</taxon>
        <taxon>Methanobacteriati</taxon>
        <taxon>Methanobacteriota</taxon>
        <taxon>Stenosarchaea group</taxon>
        <taxon>Methanomicrobia</taxon>
        <taxon>Methanosarcinales</taxon>
        <taxon>ANME-2 cluster</taxon>
        <taxon>Candidatus Methanogasteraceae</taxon>
        <taxon>Candidatus Methanogaster</taxon>
    </lineage>
</organism>
<proteinExistence type="predicted"/>
<name>A0AC61L1C0_9EURY</name>
<reference evidence="1" key="1">
    <citation type="submission" date="2018-01" db="EMBL/GenBank/DDBJ databases">
        <authorList>
            <person name="Krukenberg V."/>
        </authorList>
    </citation>
    <scope>NUCLEOTIDE SEQUENCE</scope>
    <source>
        <strain evidence="1">E20ANME2</strain>
    </source>
</reference>
<protein>
    <submittedName>
        <fullName evidence="1">Uncharacterized protein</fullName>
    </submittedName>
</protein>
<accession>A0AC61L1C0</accession>
<evidence type="ECO:0000313" key="1">
    <source>
        <dbReference type="EMBL" id="PXF59994.1"/>
    </source>
</evidence>
<sequence>MNPKYLLIGLLASMIIGCGCAAALSFSGETVQLAGNQTGDIVWNGSNFGGFCYNLSGDACTGTETLTIGAGALEGPDIDRFIDVDNLTYTTSPIWQEYELHKNLGLTVESDHYGGDSGYGQEFWMGKRYVAVGGNASKLAKPLVEFDDTDTKTLEIGEEWAISSGFTLTAMTLDLEGDKVQLRLRKNGKELDNAIISTGSSNLQGRVYTYREDVAGEDDVPVFSCYVSEIFDGIDSSMIRVKYVFLIDNDILQINTGECYGNMQVRSTTPDEVTLGNWDPLYLGQHSSTCRIMGNLSFETVNNDSAIEFYPHLIRDELPVLSGGGGFVSDHCGWYRWDLYENYTIGWNRVDSEGAKAWIVLCKDGAVVDERILTEEQRAPVDSDCRYSYVRNGTEIINATLKSEFRGSATNAVKLANVTQYSDANGTALLVDGSHLYKTSDPDGMIGELMDGYVLTVKDIDRHGDEVWLELSMNGTVLEEDILMSGDLFEYRNGNDLGSVDCTVEAVFRGCDADIVKLKNITQYSGTGVRLIENESMTYPAGVNDHPMVGLWTLEERYSFSARDIGLDGDKVWLLLLKDGKVMKDAIIDSGRCDADRWFKYYNVTGALVFSTYVDAVFRGTESNVIQLRHTTQYSEIGGSVFEWAKNIIPVGITIIPPPTITVYTPDTYISDPEGVTRDFNIAIDQPSDVVWYIDETVVKDTEKGVTSAYYTNYSAKTGYWNVSAVASNANGADMQTWWWAVNLSEPSTGFRIWDANREPPMDLDYIWDARSCTGFYYDIDDDISTETLTIHLDDYNDRNIEEGNLQYITTAADIDFEYDDWGSYKVIGFMAEEYLAGYEDRNTSIPNENIRLLSKGMLSKVLIDEDEKHMISTGASLELKEGYELKAIQLDIDGGQAQIDLMKDGRSVDSDIVTSPDTYVYTEDLGELDDVPLVVVHIDNVFAGTESDMLVIDGIFQISDDPIPVGMDEDYGEMEIQSASGYAIRMENSDDIDLEEDEIVDIMGNLKFLVADNCTLRFALYEEITEPGTHDIRGTVYDTGKATWDHMNFEGFYYNIDDDLGTETLRVEECDGNNIPEDDLIYETTAQSAEFDLSEWGSYKIVGFMAEPYFAGYERGVADEDITNDYINLLSKDMLSKVLIDVEDDRMISTGASLQLEEDYELKVIQLDVDGGRAQLELMKNGRSVDTDIVTSPDTYVYTKDLGKLDDVPLVVVYIDNVFAGTESDIAIIRGIFQISDDPIPIDSGTEYGEMMITSASGDKITMKNKEDNIDLDGDGNMMIMGDIGFMTSYDGDRYCPFVRRTVDPIAALRIELPERSVVGEEIVITITADGFPVEGAEVWFAGDNLGYTDSNGEVRFTPDAAGMFIISASKANYNSVFIAVQVIGGPTTTADAVIALQLAVSGEWDADLDVSGDGKVTSLDALMILQMAVADSGAVSEIVINELMPNPIGADRGNETMELYNCDNKPADIGYWALKNEDGDTYTIPAGTTIDPHGYYLTTKVQLDNGVGQVFLYRGGEEVDRSIAYMHSTEGISWQRRTDGLDTDSDGDWIERNPTFGVPG</sequence>